<evidence type="ECO:0000313" key="3">
    <source>
        <dbReference type="EMBL" id="KAE8364993.1"/>
    </source>
</evidence>
<name>A0A5N7A5W9_9EURO</name>
<proteinExistence type="predicted"/>
<evidence type="ECO:0000256" key="2">
    <source>
        <dbReference type="SAM" id="Phobius"/>
    </source>
</evidence>
<organism evidence="3 4">
    <name type="scientific">Aspergillus caelatus</name>
    <dbReference type="NCBI Taxonomy" id="61420"/>
    <lineage>
        <taxon>Eukaryota</taxon>
        <taxon>Fungi</taxon>
        <taxon>Dikarya</taxon>
        <taxon>Ascomycota</taxon>
        <taxon>Pezizomycotina</taxon>
        <taxon>Eurotiomycetes</taxon>
        <taxon>Eurotiomycetidae</taxon>
        <taxon>Eurotiales</taxon>
        <taxon>Aspergillaceae</taxon>
        <taxon>Aspergillus</taxon>
        <taxon>Aspergillus subgen. Circumdati</taxon>
    </lineage>
</organism>
<gene>
    <name evidence="3" type="ORF">BDV27DRAFT_144791</name>
</gene>
<feature type="region of interest" description="Disordered" evidence="1">
    <location>
        <begin position="1"/>
        <end position="84"/>
    </location>
</feature>
<keyword evidence="4" id="KW-1185">Reference proteome</keyword>
<reference evidence="3 4" key="1">
    <citation type="submission" date="2019-04" db="EMBL/GenBank/DDBJ databases">
        <title>Friends and foes A comparative genomics studyof 23 Aspergillus species from section Flavi.</title>
        <authorList>
            <consortium name="DOE Joint Genome Institute"/>
            <person name="Kjaerbolling I."/>
            <person name="Vesth T."/>
            <person name="Frisvad J.C."/>
            <person name="Nybo J.L."/>
            <person name="Theobald S."/>
            <person name="Kildgaard S."/>
            <person name="Isbrandt T."/>
            <person name="Kuo A."/>
            <person name="Sato A."/>
            <person name="Lyhne E.K."/>
            <person name="Kogle M.E."/>
            <person name="Wiebenga A."/>
            <person name="Kun R.S."/>
            <person name="Lubbers R.J."/>
            <person name="Makela M.R."/>
            <person name="Barry K."/>
            <person name="Chovatia M."/>
            <person name="Clum A."/>
            <person name="Daum C."/>
            <person name="Haridas S."/>
            <person name="He G."/>
            <person name="LaButti K."/>
            <person name="Lipzen A."/>
            <person name="Mondo S."/>
            <person name="Riley R."/>
            <person name="Salamov A."/>
            <person name="Simmons B.A."/>
            <person name="Magnuson J.K."/>
            <person name="Henrissat B."/>
            <person name="Mortensen U.H."/>
            <person name="Larsen T.O."/>
            <person name="Devries R.P."/>
            <person name="Grigoriev I.V."/>
            <person name="Machida M."/>
            <person name="Baker S.E."/>
            <person name="Andersen M.R."/>
        </authorList>
    </citation>
    <scope>NUCLEOTIDE SEQUENCE [LARGE SCALE GENOMIC DNA]</scope>
    <source>
        <strain evidence="3 4">CBS 763.97</strain>
    </source>
</reference>
<feature type="transmembrane region" description="Helical" evidence="2">
    <location>
        <begin position="100"/>
        <end position="124"/>
    </location>
</feature>
<dbReference type="OrthoDB" id="5376804at2759"/>
<feature type="transmembrane region" description="Helical" evidence="2">
    <location>
        <begin position="194"/>
        <end position="216"/>
    </location>
</feature>
<dbReference type="PANTHER" id="PTHR35394">
    <property type="entry name" value="DUF3176 DOMAIN-CONTAINING PROTEIN"/>
    <property type="match status" value="1"/>
</dbReference>
<sequence length="614" mass="65860">MNPDSEAVSFELQPSANASETALVTRTSADRGRPSASSLLNDRHPSDVVGDTESASGSRSSISRDSRCSSFPAPENQAASTTDEPLLKKTGKFLTGKDSWLWEITSLIFSAACVVAMVGVLIGVQGTSLSAWHLLIAPNTVISALATASKTSLLLPVTESISQLKWVHFNRAHRLRDMDLYNSASRGPLGALIFLFRLPLSLGALGAIITIVALGFDPFAQQLVSFPSRQAAMDNETASFKVSQAYESGAYWNYQNTVVDYTDFAMQGAILNGLFGSPSPRAFTCPTSNCAWPQNPSYLSLGAVGECKNVTQSTVNTCQSFQSTLSTDCTITTPGGFQLGSKREHESARFKFTQLNTTLASNDSNVDLINFAVWRALGTGNLSEFEVLECRLSLAGFLYSNVSVTQNTLNIQDETHLSLEPVNAANSGLNLFRPAGVDFPEQAMFAVHGADLTKIHKLLQQTFIAEAMFPFGDTTDLTGVTTDVLIAGNLSRIVEDIASGITERIRTGPNSTDSNGVAYQSETYINVNWPWITLPVLVVIGAAALLACSIISNSQHRGALWKSSNLAVLFHIVNGVGDYGHLPSSNDAPLASVEALAEKMRVSRGDNMEFTPSA</sequence>
<dbReference type="InterPro" id="IPR021514">
    <property type="entry name" value="DUF3176"/>
</dbReference>
<evidence type="ECO:0000313" key="4">
    <source>
        <dbReference type="Proteomes" id="UP000326268"/>
    </source>
</evidence>
<feature type="transmembrane region" description="Helical" evidence="2">
    <location>
        <begin position="529"/>
        <end position="552"/>
    </location>
</feature>
<accession>A0A5N7A5W9</accession>
<protein>
    <submittedName>
        <fullName evidence="3">Uncharacterized protein</fullName>
    </submittedName>
</protein>
<dbReference type="AlphaFoldDB" id="A0A5N7A5W9"/>
<dbReference type="RefSeq" id="XP_031928074.1">
    <property type="nucleotide sequence ID" value="XM_032070303.1"/>
</dbReference>
<dbReference type="PANTHER" id="PTHR35394:SF5">
    <property type="entry name" value="DUF3176 DOMAIN-CONTAINING PROTEIN"/>
    <property type="match status" value="1"/>
</dbReference>
<keyword evidence="2" id="KW-0472">Membrane</keyword>
<dbReference type="EMBL" id="ML737639">
    <property type="protein sequence ID" value="KAE8364993.1"/>
    <property type="molecule type" value="Genomic_DNA"/>
</dbReference>
<keyword evidence="2" id="KW-1133">Transmembrane helix</keyword>
<dbReference type="Pfam" id="PF11374">
    <property type="entry name" value="DUF3176"/>
    <property type="match status" value="1"/>
</dbReference>
<evidence type="ECO:0000256" key="1">
    <source>
        <dbReference type="SAM" id="MobiDB-lite"/>
    </source>
</evidence>
<dbReference type="Proteomes" id="UP000326268">
    <property type="component" value="Unassembled WGS sequence"/>
</dbReference>
<keyword evidence="2" id="KW-0812">Transmembrane</keyword>
<feature type="compositionally biased region" description="Polar residues" evidence="1">
    <location>
        <begin position="12"/>
        <end position="27"/>
    </location>
</feature>
<dbReference type="GeneID" id="43654749"/>